<dbReference type="EMBL" id="PFNN01000023">
    <property type="protein sequence ID" value="PIZ45873.1"/>
    <property type="molecule type" value="Genomic_DNA"/>
</dbReference>
<dbReference type="GO" id="GO:0006487">
    <property type="term" value="P:protein N-linked glycosylation"/>
    <property type="evidence" value="ECO:0007669"/>
    <property type="project" value="TreeGrafter"/>
</dbReference>
<dbReference type="Gene3D" id="3.40.50.2000">
    <property type="entry name" value="Glycogen Phosphorylase B"/>
    <property type="match status" value="1"/>
</dbReference>
<dbReference type="Proteomes" id="UP000231727">
    <property type="component" value="Unassembled WGS sequence"/>
</dbReference>
<evidence type="ECO:0000259" key="1">
    <source>
        <dbReference type="Pfam" id="PF00534"/>
    </source>
</evidence>
<feature type="domain" description="Glycosyl transferase family 1" evidence="1">
    <location>
        <begin position="147"/>
        <end position="323"/>
    </location>
</feature>
<dbReference type="Pfam" id="PF00534">
    <property type="entry name" value="Glycos_transf_1"/>
    <property type="match status" value="1"/>
</dbReference>
<dbReference type="AlphaFoldDB" id="A0A2M7THU2"/>
<proteinExistence type="predicted"/>
<organism evidence="2 3">
    <name type="scientific">Candidatus Woesebacteria bacterium CG_4_10_14_0_2_um_filter_44_9</name>
    <dbReference type="NCBI Taxonomy" id="1975055"/>
    <lineage>
        <taxon>Bacteria</taxon>
        <taxon>Candidatus Woeseibacteriota</taxon>
    </lineage>
</organism>
<dbReference type="PANTHER" id="PTHR45919">
    <property type="entry name" value="GDP-MAN:MAN(3)GLCNAC(2)-PP-DOL ALPHA-1,2-MANNOSYLTRANSFERASE"/>
    <property type="match status" value="1"/>
</dbReference>
<gene>
    <name evidence="2" type="ORF">COY30_01170</name>
</gene>
<evidence type="ECO:0000313" key="2">
    <source>
        <dbReference type="EMBL" id="PIZ45873.1"/>
    </source>
</evidence>
<evidence type="ECO:0000313" key="3">
    <source>
        <dbReference type="Proteomes" id="UP000231727"/>
    </source>
</evidence>
<accession>A0A2M7THU2</accession>
<dbReference type="SUPFAM" id="SSF53756">
    <property type="entry name" value="UDP-Glycosyltransferase/glycogen phosphorylase"/>
    <property type="match status" value="1"/>
</dbReference>
<dbReference type="InterPro" id="IPR001296">
    <property type="entry name" value="Glyco_trans_1"/>
</dbReference>
<dbReference type="CDD" id="cd03801">
    <property type="entry name" value="GT4_PimA-like"/>
    <property type="match status" value="1"/>
</dbReference>
<name>A0A2M7THU2_9BACT</name>
<protein>
    <recommendedName>
        <fullName evidence="1">Glycosyl transferase family 1 domain-containing protein</fullName>
    </recommendedName>
</protein>
<comment type="caution">
    <text evidence="2">The sequence shown here is derived from an EMBL/GenBank/DDBJ whole genome shotgun (WGS) entry which is preliminary data.</text>
</comment>
<reference evidence="3" key="1">
    <citation type="submission" date="2017-09" db="EMBL/GenBank/DDBJ databases">
        <title>Depth-based differentiation of microbial function through sediment-hosted aquifers and enrichment of novel symbionts in the deep terrestrial subsurface.</title>
        <authorList>
            <person name="Probst A.J."/>
            <person name="Ladd B."/>
            <person name="Jarett J.K."/>
            <person name="Geller-Mcgrath D.E."/>
            <person name="Sieber C.M.K."/>
            <person name="Emerson J.B."/>
            <person name="Anantharaman K."/>
            <person name="Thomas B.C."/>
            <person name="Malmstrom R."/>
            <person name="Stieglmeier M."/>
            <person name="Klingl A."/>
            <person name="Woyke T."/>
            <person name="Ryan C.M."/>
            <person name="Banfield J.F."/>
        </authorList>
    </citation>
    <scope>NUCLEOTIDE SEQUENCE [LARGE SCALE GENOMIC DNA]</scope>
</reference>
<dbReference type="GO" id="GO:0004377">
    <property type="term" value="F:GDP-Man:Man(3)GlcNAc(2)-PP-Dol alpha-1,2-mannosyltransferase activity"/>
    <property type="evidence" value="ECO:0007669"/>
    <property type="project" value="InterPro"/>
</dbReference>
<sequence length="342" mass="38010">MGKAAICNPYLDTLGGGERYSLSLAGVLVKAGWEVDVEWKDSSLKEKLQDRFGLNLKSLNFVADTKNGSGYDLCFWVSDGSIPLLHSRKNILHFQVPFHDVEGGSLWNRMKLFRINKIVCNSKFTKAVIDKEYKVDSLVVYPPVDVAKIKAKRKEDLILYVGRFSELVQSKRQDVLIAAFKKFSRQVPGWKLILAGGSDVGGKEYLAKLKKQAKRLNVEILENISYKQLVGLYGKAKFFWSAAGFGVNEKSHPERLEHFGVTTVEAMAAGAVPLVFNAGGAREIVKPEQNGLLWESVDELVKKTGGLLEDKGFWRKLSAAARESSASFNSETFSQKVLALLS</sequence>
<dbReference type="PANTHER" id="PTHR45919:SF1">
    <property type="entry name" value="GDP-MAN:MAN(3)GLCNAC(2)-PP-DOL ALPHA-1,2-MANNOSYLTRANSFERASE"/>
    <property type="match status" value="1"/>
</dbReference>
<dbReference type="InterPro" id="IPR038013">
    <property type="entry name" value="ALG11"/>
</dbReference>
<dbReference type="GO" id="GO:0016020">
    <property type="term" value="C:membrane"/>
    <property type="evidence" value="ECO:0007669"/>
    <property type="project" value="TreeGrafter"/>
</dbReference>